<evidence type="ECO:0000313" key="1">
    <source>
        <dbReference type="EMBL" id="GFO38006.1"/>
    </source>
</evidence>
<name>A0AAV4D1D6_9GAST</name>
<accession>A0AAV4D1D6</accession>
<dbReference type="Proteomes" id="UP000735302">
    <property type="component" value="Unassembled WGS sequence"/>
</dbReference>
<proteinExistence type="predicted"/>
<reference evidence="1 2" key="1">
    <citation type="journal article" date="2021" name="Elife">
        <title>Chloroplast acquisition without the gene transfer in kleptoplastic sea slugs, Plakobranchus ocellatus.</title>
        <authorList>
            <person name="Maeda T."/>
            <person name="Takahashi S."/>
            <person name="Yoshida T."/>
            <person name="Shimamura S."/>
            <person name="Takaki Y."/>
            <person name="Nagai Y."/>
            <person name="Toyoda A."/>
            <person name="Suzuki Y."/>
            <person name="Arimoto A."/>
            <person name="Ishii H."/>
            <person name="Satoh N."/>
            <person name="Nishiyama T."/>
            <person name="Hasebe M."/>
            <person name="Maruyama T."/>
            <person name="Minagawa J."/>
            <person name="Obokata J."/>
            <person name="Shigenobu S."/>
        </authorList>
    </citation>
    <scope>NUCLEOTIDE SEQUENCE [LARGE SCALE GENOMIC DNA]</scope>
</reference>
<organism evidence="1 2">
    <name type="scientific">Plakobranchus ocellatus</name>
    <dbReference type="NCBI Taxonomy" id="259542"/>
    <lineage>
        <taxon>Eukaryota</taxon>
        <taxon>Metazoa</taxon>
        <taxon>Spiralia</taxon>
        <taxon>Lophotrochozoa</taxon>
        <taxon>Mollusca</taxon>
        <taxon>Gastropoda</taxon>
        <taxon>Heterobranchia</taxon>
        <taxon>Euthyneura</taxon>
        <taxon>Panpulmonata</taxon>
        <taxon>Sacoglossa</taxon>
        <taxon>Placobranchoidea</taxon>
        <taxon>Plakobranchidae</taxon>
        <taxon>Plakobranchus</taxon>
    </lineage>
</organism>
<protein>
    <submittedName>
        <fullName evidence="1">Uncharacterized protein</fullName>
    </submittedName>
</protein>
<sequence>MELGSHAHPEKLQTGIINAARADDTISLAEDIDSTINWYDEKTLSCAGVEPASSYECSMTKDDKGYTSKYHNIPAKWGKD</sequence>
<keyword evidence="2" id="KW-1185">Reference proteome</keyword>
<comment type="caution">
    <text evidence="1">The sequence shown here is derived from an EMBL/GenBank/DDBJ whole genome shotgun (WGS) entry which is preliminary data.</text>
</comment>
<dbReference type="EMBL" id="BLXT01007308">
    <property type="protein sequence ID" value="GFO38006.1"/>
    <property type="molecule type" value="Genomic_DNA"/>
</dbReference>
<gene>
    <name evidence="1" type="ORF">PoB_006451100</name>
</gene>
<evidence type="ECO:0000313" key="2">
    <source>
        <dbReference type="Proteomes" id="UP000735302"/>
    </source>
</evidence>
<dbReference type="AlphaFoldDB" id="A0AAV4D1D6"/>